<evidence type="ECO:0000313" key="2">
    <source>
        <dbReference type="Proteomes" id="UP000299102"/>
    </source>
</evidence>
<comment type="caution">
    <text evidence="1">The sequence shown here is derived from an EMBL/GenBank/DDBJ whole genome shotgun (WGS) entry which is preliminary data.</text>
</comment>
<reference evidence="1 2" key="1">
    <citation type="journal article" date="2019" name="Commun. Biol.">
        <title>The bagworm genome reveals a unique fibroin gene that provides high tensile strength.</title>
        <authorList>
            <person name="Kono N."/>
            <person name="Nakamura H."/>
            <person name="Ohtoshi R."/>
            <person name="Tomita M."/>
            <person name="Numata K."/>
            <person name="Arakawa K."/>
        </authorList>
    </citation>
    <scope>NUCLEOTIDE SEQUENCE [LARGE SCALE GENOMIC DNA]</scope>
</reference>
<evidence type="ECO:0000313" key="1">
    <source>
        <dbReference type="EMBL" id="GBP47843.1"/>
    </source>
</evidence>
<dbReference type="AlphaFoldDB" id="A0A4C1W9X1"/>
<proteinExistence type="predicted"/>
<sequence>MPESWVSSSPPSPKRRQQTIIGFRCRTQKMFKLRYSPYCACDPVKIQDVLCVFEDYDRFHREHVALETAMDVRRHFPEIMQNKTKREKFLKFCDMVVERCGKLNKNG</sequence>
<dbReference type="OrthoDB" id="411823at2759"/>
<accession>A0A4C1W9X1</accession>
<keyword evidence="2" id="KW-1185">Reference proteome</keyword>
<organism evidence="1 2">
    <name type="scientific">Eumeta variegata</name>
    <name type="common">Bagworm moth</name>
    <name type="synonym">Eumeta japonica</name>
    <dbReference type="NCBI Taxonomy" id="151549"/>
    <lineage>
        <taxon>Eukaryota</taxon>
        <taxon>Metazoa</taxon>
        <taxon>Ecdysozoa</taxon>
        <taxon>Arthropoda</taxon>
        <taxon>Hexapoda</taxon>
        <taxon>Insecta</taxon>
        <taxon>Pterygota</taxon>
        <taxon>Neoptera</taxon>
        <taxon>Endopterygota</taxon>
        <taxon>Lepidoptera</taxon>
        <taxon>Glossata</taxon>
        <taxon>Ditrysia</taxon>
        <taxon>Tineoidea</taxon>
        <taxon>Psychidae</taxon>
        <taxon>Oiketicinae</taxon>
        <taxon>Eumeta</taxon>
    </lineage>
</organism>
<protein>
    <submittedName>
        <fullName evidence="1">Uncharacterized protein</fullName>
    </submittedName>
</protein>
<dbReference type="EMBL" id="BGZK01000511">
    <property type="protein sequence ID" value="GBP47843.1"/>
    <property type="molecule type" value="Genomic_DNA"/>
</dbReference>
<gene>
    <name evidence="1" type="ORF">EVAR_43534_1</name>
</gene>
<name>A0A4C1W9X1_EUMVA</name>
<dbReference type="Proteomes" id="UP000299102">
    <property type="component" value="Unassembled WGS sequence"/>
</dbReference>